<organism evidence="2 3">
    <name type="scientific">Prorocentrum cordatum</name>
    <dbReference type="NCBI Taxonomy" id="2364126"/>
    <lineage>
        <taxon>Eukaryota</taxon>
        <taxon>Sar</taxon>
        <taxon>Alveolata</taxon>
        <taxon>Dinophyceae</taxon>
        <taxon>Prorocentrales</taxon>
        <taxon>Prorocentraceae</taxon>
        <taxon>Prorocentrum</taxon>
    </lineage>
</organism>
<evidence type="ECO:0008006" key="4">
    <source>
        <dbReference type="Google" id="ProtNLM"/>
    </source>
</evidence>
<feature type="chain" id="PRO_5046216944" description="Secreted protein" evidence="1">
    <location>
        <begin position="22"/>
        <end position="100"/>
    </location>
</feature>
<keyword evidence="1" id="KW-0732">Signal</keyword>
<evidence type="ECO:0000256" key="1">
    <source>
        <dbReference type="SAM" id="SignalP"/>
    </source>
</evidence>
<name>A0ABN9PUC8_9DINO</name>
<feature type="signal peptide" evidence="1">
    <location>
        <begin position="1"/>
        <end position="21"/>
    </location>
</feature>
<dbReference type="EMBL" id="CAUYUJ010001370">
    <property type="protein sequence ID" value="CAK0795586.1"/>
    <property type="molecule type" value="Genomic_DNA"/>
</dbReference>
<evidence type="ECO:0000313" key="3">
    <source>
        <dbReference type="Proteomes" id="UP001189429"/>
    </source>
</evidence>
<evidence type="ECO:0000313" key="2">
    <source>
        <dbReference type="EMBL" id="CAK0795586.1"/>
    </source>
</evidence>
<reference evidence="2" key="1">
    <citation type="submission" date="2023-10" db="EMBL/GenBank/DDBJ databases">
        <authorList>
            <person name="Chen Y."/>
            <person name="Shah S."/>
            <person name="Dougan E. K."/>
            <person name="Thang M."/>
            <person name="Chan C."/>
        </authorList>
    </citation>
    <scope>NUCLEOTIDE SEQUENCE [LARGE SCALE GENOMIC DNA]</scope>
</reference>
<gene>
    <name evidence="2" type="ORF">PCOR1329_LOCUS5217</name>
</gene>
<comment type="caution">
    <text evidence="2">The sequence shown here is derived from an EMBL/GenBank/DDBJ whole genome shotgun (WGS) entry which is preliminary data.</text>
</comment>
<sequence>MRLALLRVLLGRLPALGPGSALLPSEAAAHGLRCAGCSQRDAVYTVRLIFLCIMSGKPRHRACATAWREGEEEERSVLLASLASQPVLADRARAAAMRDI</sequence>
<proteinExistence type="predicted"/>
<keyword evidence="3" id="KW-1185">Reference proteome</keyword>
<protein>
    <recommendedName>
        <fullName evidence="4">Secreted protein</fullName>
    </recommendedName>
</protein>
<dbReference type="Proteomes" id="UP001189429">
    <property type="component" value="Unassembled WGS sequence"/>
</dbReference>
<accession>A0ABN9PUC8</accession>